<dbReference type="PANTHER" id="PTHR21683">
    <property type="entry name" value="COILED-COIL DOMAIN-CONTAINING PROTEIN 42 LIKE-2-LIKE-RELATED"/>
    <property type="match status" value="1"/>
</dbReference>
<dbReference type="GO" id="GO:0005856">
    <property type="term" value="C:cytoskeleton"/>
    <property type="evidence" value="ECO:0007669"/>
    <property type="project" value="UniProtKB-ARBA"/>
</dbReference>
<dbReference type="Proteomes" id="UP000315496">
    <property type="component" value="Chromosome 1"/>
</dbReference>
<feature type="region of interest" description="Disordered" evidence="3">
    <location>
        <begin position="63"/>
        <end position="110"/>
    </location>
</feature>
<evidence type="ECO:0000313" key="6">
    <source>
        <dbReference type="Proteomes" id="UP000315496"/>
    </source>
</evidence>
<keyword evidence="6" id="KW-1185">Reference proteome</keyword>
<feature type="domain" description="DUF4200" evidence="4">
    <location>
        <begin position="149"/>
        <end position="264"/>
    </location>
</feature>
<keyword evidence="1 2" id="KW-0175">Coiled coil</keyword>
<accession>A0A4Z1SY40</accession>
<evidence type="ECO:0000256" key="2">
    <source>
        <dbReference type="SAM" id="Coils"/>
    </source>
</evidence>
<evidence type="ECO:0000256" key="3">
    <source>
        <dbReference type="SAM" id="MobiDB-lite"/>
    </source>
</evidence>
<dbReference type="OrthoDB" id="10252357at2759"/>
<dbReference type="InterPro" id="IPR025252">
    <property type="entry name" value="DUF4200"/>
</dbReference>
<feature type="compositionally biased region" description="Polar residues" evidence="3">
    <location>
        <begin position="63"/>
        <end position="72"/>
    </location>
</feature>
<dbReference type="PANTHER" id="PTHR21683:SF3">
    <property type="entry name" value="CILIA AND FLAGELLA ASSOCIATED PROTEIN 100"/>
    <property type="match status" value="1"/>
</dbReference>
<evidence type="ECO:0000256" key="1">
    <source>
        <dbReference type="ARBA" id="ARBA00023054"/>
    </source>
</evidence>
<evidence type="ECO:0000313" key="5">
    <source>
        <dbReference type="EMBL" id="TNJ30672.1"/>
    </source>
</evidence>
<dbReference type="AlphaFoldDB" id="A0A4Z1SY40"/>
<feature type="compositionally biased region" description="Basic and acidic residues" evidence="3">
    <location>
        <begin position="101"/>
        <end position="110"/>
    </location>
</feature>
<dbReference type="VEuPathDB" id="GiardiaDB:GMRT_10740"/>
<gene>
    <name evidence="5" type="ORF">GMRT_10740</name>
</gene>
<feature type="coiled-coil region" evidence="2">
    <location>
        <begin position="163"/>
        <end position="197"/>
    </location>
</feature>
<dbReference type="InterPro" id="IPR051147">
    <property type="entry name" value="CFAP_domain-containing"/>
</dbReference>
<protein>
    <recommendedName>
        <fullName evidence="4">DUF4200 domain-containing protein</fullName>
    </recommendedName>
</protein>
<name>A0A4Z1SY40_GIAMU</name>
<organism evidence="5 6">
    <name type="scientific">Giardia muris</name>
    <dbReference type="NCBI Taxonomy" id="5742"/>
    <lineage>
        <taxon>Eukaryota</taxon>
        <taxon>Metamonada</taxon>
        <taxon>Diplomonadida</taxon>
        <taxon>Hexamitidae</taxon>
        <taxon>Giardiinae</taxon>
        <taxon>Giardia</taxon>
    </lineage>
</organism>
<sequence>MSQEGYFDRICENPFRLAEDANMFKARAAELRERTEQTALLKKIPIHLRKDDYTSRNRNLGLVSSTASSAQPSRIGATRIPSSTSRSQDSGILPQLPRQNSRREHEERARLDMYSPLYTGKYAHLPKKDQDFLEKLVRDTGPRPKLDEYMAKQREIFLVELALQTKKNEISNINDVVQEKERDLRKETRRLDAEVTKFDKFVRHSDLGTVKTIAESERAVKARAQRQEMIRNTSSQIVAIRSEIAKGELAIIQLHKYRLFLDQLMCVSDREVLIHEREMCTLRRMAVAFCIEKYGHCHGLCLDCFCIRIPPALVASKAIEPYHPLVEEGDTAKAVTHYDKILTEDTVVFTNDLGDTMDFSKGLEETDEVLKSKPLHELLYFFTIPPGRCANGCTNCCDYLGVRNPEDKQYLQRVVPFIFEHKSSNVTDNSDAPSRNTNSSVSPTLAGNLKQLGLTLRQLIPATSLKMEDYAHFPCSEPGLTDFCATNIGLFVRENISIPFVDTTDFLESLRSIESTNFFLLEYLHNIETSREASTSRALQEYRNREAEIQQLMAQQHNLRTIVSGVSSGETNTEAAHVEGMLDYNVRLNELLETAIREVYINCTHTSPADAASIASLSMLSKIERLLERSSVLVKKLPLKYHVAFEKACERARRKERHQRKQEELAILHAEKIARARERALEPIKYNISRKVMARSYVNPHRVPARNAATDEDEKRHLQFITAKQGNADFGPDFYV</sequence>
<comment type="caution">
    <text evidence="5">The sequence shown here is derived from an EMBL/GenBank/DDBJ whole genome shotgun (WGS) entry which is preliminary data.</text>
</comment>
<proteinExistence type="predicted"/>
<feature type="compositionally biased region" description="Polar residues" evidence="3">
    <location>
        <begin position="80"/>
        <end position="90"/>
    </location>
</feature>
<reference evidence="5 6" key="1">
    <citation type="submission" date="2019-05" db="EMBL/GenBank/DDBJ databases">
        <title>The compact genome of Giardia muris reveals important steps in the evolution of intestinal protozoan parasites.</title>
        <authorList>
            <person name="Xu F."/>
            <person name="Jimenez-Gonzalez A."/>
            <person name="Einarsson E."/>
            <person name="Astvaldsson A."/>
            <person name="Peirasmaki D."/>
            <person name="Eckmann L."/>
            <person name="Andersson J.O."/>
            <person name="Svard S.G."/>
            <person name="Jerlstrom-Hultqvist J."/>
        </authorList>
    </citation>
    <scope>NUCLEOTIDE SEQUENCE [LARGE SCALE GENOMIC DNA]</scope>
    <source>
        <strain evidence="5 6">Roberts-Thomson</strain>
    </source>
</reference>
<dbReference type="EMBL" id="VDLU01000001">
    <property type="protein sequence ID" value="TNJ30672.1"/>
    <property type="molecule type" value="Genomic_DNA"/>
</dbReference>
<dbReference type="Pfam" id="PF13863">
    <property type="entry name" value="DUF4200"/>
    <property type="match status" value="1"/>
</dbReference>
<evidence type="ECO:0000259" key="4">
    <source>
        <dbReference type="Pfam" id="PF13863"/>
    </source>
</evidence>